<dbReference type="PANTHER" id="PTHR10030">
    <property type="entry name" value="ALPHA-L-FUCOSIDASE"/>
    <property type="match status" value="1"/>
</dbReference>
<evidence type="ECO:0000259" key="8">
    <source>
        <dbReference type="Pfam" id="PF01120"/>
    </source>
</evidence>
<feature type="chain" id="PRO_5011770497" description="alpha-L-fucosidase" evidence="7">
    <location>
        <begin position="22"/>
        <end position="473"/>
    </location>
</feature>
<keyword evidence="6" id="KW-0326">Glycosidase</keyword>
<evidence type="ECO:0000256" key="6">
    <source>
        <dbReference type="ARBA" id="ARBA00023295"/>
    </source>
</evidence>
<comment type="function">
    <text evidence="1">Alpha-L-fucosidase is responsible for hydrolyzing the alpha-1,6-linked fucose joined to the reducing-end N-acetylglucosamine of the carbohydrate moieties of glycoproteins.</text>
</comment>
<feature type="signal peptide" evidence="7">
    <location>
        <begin position="1"/>
        <end position="21"/>
    </location>
</feature>
<dbReference type="OrthoDB" id="107551at2"/>
<evidence type="ECO:0000256" key="5">
    <source>
        <dbReference type="ARBA" id="ARBA00022801"/>
    </source>
</evidence>
<dbReference type="RefSeq" id="WP_093208767.1">
    <property type="nucleotide sequence ID" value="NZ_FNGS01000012.1"/>
</dbReference>
<dbReference type="SMART" id="SM00812">
    <property type="entry name" value="Alpha_L_fucos"/>
    <property type="match status" value="1"/>
</dbReference>
<dbReference type="Pfam" id="PF01120">
    <property type="entry name" value="Alpha_L_fucos"/>
    <property type="match status" value="1"/>
</dbReference>
<dbReference type="Proteomes" id="UP000198901">
    <property type="component" value="Unassembled WGS sequence"/>
</dbReference>
<protein>
    <recommendedName>
        <fullName evidence="3">alpha-L-fucosidase</fullName>
        <ecNumber evidence="3">3.2.1.51</ecNumber>
    </recommendedName>
</protein>
<dbReference type="GO" id="GO:0004560">
    <property type="term" value="F:alpha-L-fucosidase activity"/>
    <property type="evidence" value="ECO:0007669"/>
    <property type="project" value="InterPro"/>
</dbReference>
<proteinExistence type="inferred from homology"/>
<keyword evidence="10" id="KW-1185">Reference proteome</keyword>
<evidence type="ECO:0000256" key="4">
    <source>
        <dbReference type="ARBA" id="ARBA00022729"/>
    </source>
</evidence>
<dbReference type="GO" id="GO:0005764">
    <property type="term" value="C:lysosome"/>
    <property type="evidence" value="ECO:0007669"/>
    <property type="project" value="TreeGrafter"/>
</dbReference>
<evidence type="ECO:0000313" key="9">
    <source>
        <dbReference type="EMBL" id="SDN03642.1"/>
    </source>
</evidence>
<dbReference type="InterPro" id="IPR013780">
    <property type="entry name" value="Glyco_hydro_b"/>
</dbReference>
<dbReference type="PIRSF" id="PIRSF001092">
    <property type="entry name" value="Alpha-L-fucosidase"/>
    <property type="match status" value="1"/>
</dbReference>
<dbReference type="STRING" id="563176.SAMN04488090_4804"/>
<organism evidence="9 10">
    <name type="scientific">Siphonobacter aquaeclarae</name>
    <dbReference type="NCBI Taxonomy" id="563176"/>
    <lineage>
        <taxon>Bacteria</taxon>
        <taxon>Pseudomonadati</taxon>
        <taxon>Bacteroidota</taxon>
        <taxon>Cytophagia</taxon>
        <taxon>Cytophagales</taxon>
        <taxon>Cytophagaceae</taxon>
        <taxon>Siphonobacter</taxon>
    </lineage>
</organism>
<sequence length="473" mass="54213">MTLFRKILILILAGSILPASAQVAKRSSVTLQHGAHRLGRRTDPAMARWRAYGLGQFLHWGVYAIPGGHWKGKYYAGAAEWIRSWPEMPKEEYDNLYKQFNPTGFDARAWARQAKEMGARYVIITTKHHDGFCLWPSKYTSYTVAHSPYQKDVIGALTDAYKAEGIDVYLYFSIIDWNHPGYRASLNTPADRQAYEGFKTFTRNQLLELLERYPACKGLWFDGTWDKAWVEQAAFADSLETELRSKIPGLVIGSRFRADENGKRHFDSNGDLIGDYEQGWERKIPDNIQQLNGNDWDCVMTIPENQWGYHSDWKGHVKTSTELLEMMVKCNAMEGNFVLNFGPDGNGKIREEETRLAREIGDWMKTNSEAVYNCGYAGLEKQDWGYFTRNRQTGKIYLTIFNRPVNGKVRVRLPAGRQLRTVRELKGATLKTEEIRKQEYFIELKIPAGNIPQVLEMELSEGSSSGKEEEAKT</sequence>
<feature type="domain" description="Glycoside hydrolase family 29 N-terminal" evidence="8">
    <location>
        <begin position="44"/>
        <end position="369"/>
    </location>
</feature>
<name>A0A1G9Y3G0_9BACT</name>
<comment type="similarity">
    <text evidence="2">Belongs to the glycosyl hydrolase 29 family.</text>
</comment>
<dbReference type="Gene3D" id="2.60.40.1180">
    <property type="entry name" value="Golgi alpha-mannosidase II"/>
    <property type="match status" value="1"/>
</dbReference>
<dbReference type="EC" id="3.2.1.51" evidence="3"/>
<dbReference type="GO" id="GO:0016139">
    <property type="term" value="P:glycoside catabolic process"/>
    <property type="evidence" value="ECO:0007669"/>
    <property type="project" value="TreeGrafter"/>
</dbReference>
<dbReference type="InterPro" id="IPR000933">
    <property type="entry name" value="Glyco_hydro_29"/>
</dbReference>
<dbReference type="InterPro" id="IPR016286">
    <property type="entry name" value="FUC_metazoa-typ"/>
</dbReference>
<dbReference type="SUPFAM" id="SSF51445">
    <property type="entry name" value="(Trans)glycosidases"/>
    <property type="match status" value="1"/>
</dbReference>
<dbReference type="Gene3D" id="3.20.20.80">
    <property type="entry name" value="Glycosidases"/>
    <property type="match status" value="1"/>
</dbReference>
<dbReference type="GO" id="GO:0006004">
    <property type="term" value="P:fucose metabolic process"/>
    <property type="evidence" value="ECO:0007669"/>
    <property type="project" value="InterPro"/>
</dbReference>
<dbReference type="EMBL" id="FNGS01000012">
    <property type="protein sequence ID" value="SDN03642.1"/>
    <property type="molecule type" value="Genomic_DNA"/>
</dbReference>
<dbReference type="InterPro" id="IPR017853">
    <property type="entry name" value="GH"/>
</dbReference>
<evidence type="ECO:0000256" key="1">
    <source>
        <dbReference type="ARBA" id="ARBA00004071"/>
    </source>
</evidence>
<keyword evidence="4 7" id="KW-0732">Signal</keyword>
<keyword evidence="5" id="KW-0378">Hydrolase</keyword>
<dbReference type="PRINTS" id="PR00741">
    <property type="entry name" value="GLHYDRLASE29"/>
</dbReference>
<accession>A0A1G9Y3G0</accession>
<gene>
    <name evidence="9" type="ORF">SAMN04488090_4804</name>
</gene>
<dbReference type="PANTHER" id="PTHR10030:SF37">
    <property type="entry name" value="ALPHA-L-FUCOSIDASE-RELATED"/>
    <property type="match status" value="1"/>
</dbReference>
<reference evidence="9 10" key="1">
    <citation type="submission" date="2016-10" db="EMBL/GenBank/DDBJ databases">
        <authorList>
            <person name="de Groot N.N."/>
        </authorList>
    </citation>
    <scope>NUCLEOTIDE SEQUENCE [LARGE SCALE GENOMIC DNA]</scope>
    <source>
        <strain evidence="9 10">DSM 21668</strain>
    </source>
</reference>
<evidence type="ECO:0000256" key="3">
    <source>
        <dbReference type="ARBA" id="ARBA00012662"/>
    </source>
</evidence>
<dbReference type="InterPro" id="IPR057739">
    <property type="entry name" value="Glyco_hydro_29_N"/>
</dbReference>
<evidence type="ECO:0000313" key="10">
    <source>
        <dbReference type="Proteomes" id="UP000198901"/>
    </source>
</evidence>
<dbReference type="AlphaFoldDB" id="A0A1G9Y3G0"/>
<evidence type="ECO:0000256" key="7">
    <source>
        <dbReference type="SAM" id="SignalP"/>
    </source>
</evidence>
<evidence type="ECO:0000256" key="2">
    <source>
        <dbReference type="ARBA" id="ARBA00007951"/>
    </source>
</evidence>